<dbReference type="InterPro" id="IPR031168">
    <property type="entry name" value="G_TrmE"/>
</dbReference>
<dbReference type="HAMAP" id="MF_00379">
    <property type="entry name" value="GTPase_MnmE"/>
    <property type="match status" value="1"/>
</dbReference>
<comment type="similarity">
    <text evidence="1 7 8">Belongs to the TRAFAC class TrmE-Era-EngA-EngB-Septin-like GTPase superfamily. TrmE GTPase family.</text>
</comment>
<evidence type="ECO:0000256" key="5">
    <source>
        <dbReference type="ARBA" id="ARBA00022958"/>
    </source>
</evidence>
<feature type="binding site" evidence="7">
    <location>
        <position position="228"/>
    </location>
    <ligand>
        <name>Mg(2+)</name>
        <dbReference type="ChEBI" id="CHEBI:18420"/>
    </ligand>
</feature>
<comment type="caution">
    <text evidence="7">Lacks conserved residue(s) required for the propagation of feature annotation.</text>
</comment>
<dbReference type="NCBIfam" id="TIGR00450">
    <property type="entry name" value="mnmE_trmE_thdF"/>
    <property type="match status" value="1"/>
</dbReference>
<dbReference type="GO" id="GO:0030488">
    <property type="term" value="P:tRNA methylation"/>
    <property type="evidence" value="ECO:0007669"/>
    <property type="project" value="TreeGrafter"/>
</dbReference>
<evidence type="ECO:0000256" key="1">
    <source>
        <dbReference type="ARBA" id="ARBA00011043"/>
    </source>
</evidence>
<dbReference type="OrthoDB" id="9805918at2"/>
<dbReference type="GO" id="GO:0005737">
    <property type="term" value="C:cytoplasm"/>
    <property type="evidence" value="ECO:0007669"/>
    <property type="project" value="UniProtKB-SubCell"/>
</dbReference>
<dbReference type="SUPFAM" id="SSF52540">
    <property type="entry name" value="P-loop containing nucleoside triphosphate hydrolases"/>
    <property type="match status" value="1"/>
</dbReference>
<sequence>MDTIFALASAVGRSGVSVIRVSGPDVGEVCGLVLRGSRPEPRLASVRQVLDTDGGILDEALVLRFEAPHSFTGEHVLELHVHGSVAIVNAVLRRLGEVPNCRLAEPGEFTRRALVNGKMDLTQVEGLSDLIEAQTEAQRKLAQQIASGGLSTVIDGLRTDLIHAAALLEASIDFADEDVPEDVTPEVSRLLSASLERMEKLVSGQKYAERVREGFEVAIVGLPNVGKSSLLNAFAGREAAITSNFAGTTRDIIEVQMDVDGIPVTFLDTAGLRDASDPVEQIGVLRGKTRAEDADLRLFLLEADESLPIEKRDEDIVIRSKSDLRPDEAGGVSSVTGAGVTELLDRIGAILGERVAKSGLASRDRHTAALNSASVNVEEAIRLAGLGQDHYDISAEEIRSALRLLDEVVGRVDVENVLDVIFASFCLGK</sequence>
<feature type="binding site" evidence="7">
    <location>
        <begin position="268"/>
        <end position="271"/>
    </location>
    <ligand>
        <name>GTP</name>
        <dbReference type="ChEBI" id="CHEBI:37565"/>
    </ligand>
</feature>
<comment type="function">
    <text evidence="7">Exhibits a very high intrinsic GTPase hydrolysis rate. Involved in the addition of a carboxymethylaminomethyl (cmnm) group at the wobble position (U34) of certain tRNAs, forming tRNA-cmnm(5)s(2)U34.</text>
</comment>
<dbReference type="InterPro" id="IPR027368">
    <property type="entry name" value="MnmE_dom2"/>
</dbReference>
<keyword evidence="3 7" id="KW-0547">Nucleotide-binding</keyword>
<dbReference type="Gene3D" id="1.20.120.430">
    <property type="entry name" value="tRNA modification GTPase MnmE domain 2"/>
    <property type="match status" value="1"/>
</dbReference>
<evidence type="ECO:0000256" key="3">
    <source>
        <dbReference type="ARBA" id="ARBA00022741"/>
    </source>
</evidence>
<keyword evidence="6 7" id="KW-0342">GTP-binding</keyword>
<dbReference type="Pfam" id="PF10396">
    <property type="entry name" value="TrmE_N"/>
    <property type="match status" value="1"/>
</dbReference>
<dbReference type="CDD" id="cd14858">
    <property type="entry name" value="TrmE_N"/>
    <property type="match status" value="1"/>
</dbReference>
<keyword evidence="5 7" id="KW-0630">Potassium</keyword>
<keyword evidence="11" id="KW-1185">Reference proteome</keyword>
<keyword evidence="7" id="KW-0963">Cytoplasm</keyword>
<dbReference type="InterPro" id="IPR025867">
    <property type="entry name" value="MnmE_helical"/>
</dbReference>
<organism evidence="10 11">
    <name type="scientific">Aliishimia ponticola</name>
    <dbReference type="NCBI Taxonomy" id="2499833"/>
    <lineage>
        <taxon>Bacteria</taxon>
        <taxon>Pseudomonadati</taxon>
        <taxon>Pseudomonadota</taxon>
        <taxon>Alphaproteobacteria</taxon>
        <taxon>Rhodobacterales</taxon>
        <taxon>Paracoccaceae</taxon>
        <taxon>Aliishimia</taxon>
    </lineage>
</organism>
<dbReference type="NCBIfam" id="TIGR00231">
    <property type="entry name" value="small_GTP"/>
    <property type="match status" value="1"/>
</dbReference>
<evidence type="ECO:0000259" key="9">
    <source>
        <dbReference type="PROSITE" id="PS51709"/>
    </source>
</evidence>
<keyword evidence="2 7" id="KW-0819">tRNA processing</keyword>
<dbReference type="EC" id="3.6.-.-" evidence="7"/>
<dbReference type="SUPFAM" id="SSF116878">
    <property type="entry name" value="TrmE connector domain"/>
    <property type="match status" value="1"/>
</dbReference>
<dbReference type="Gene3D" id="3.30.1360.120">
    <property type="entry name" value="Probable tRNA modification gtpase trme, domain 1"/>
    <property type="match status" value="1"/>
</dbReference>
<feature type="binding site" evidence="7">
    <location>
        <begin position="224"/>
        <end position="229"/>
    </location>
    <ligand>
        <name>GTP</name>
        <dbReference type="ChEBI" id="CHEBI:37565"/>
    </ligand>
</feature>
<dbReference type="InterPro" id="IPR027417">
    <property type="entry name" value="P-loop_NTPase"/>
</dbReference>
<dbReference type="GO" id="GO:0005525">
    <property type="term" value="F:GTP binding"/>
    <property type="evidence" value="ECO:0007669"/>
    <property type="project" value="UniProtKB-UniRule"/>
</dbReference>
<evidence type="ECO:0000256" key="4">
    <source>
        <dbReference type="ARBA" id="ARBA00022801"/>
    </source>
</evidence>
<dbReference type="RefSeq" id="WP_136464231.1">
    <property type="nucleotide sequence ID" value="NZ_SRKY01000005.1"/>
</dbReference>
<feature type="domain" description="TrmE-type G" evidence="9">
    <location>
        <begin position="214"/>
        <end position="352"/>
    </location>
</feature>
<dbReference type="EMBL" id="SRKY01000005">
    <property type="protein sequence ID" value="THH34645.1"/>
    <property type="molecule type" value="Genomic_DNA"/>
</dbReference>
<comment type="cofactor">
    <cofactor evidence="7">
        <name>K(+)</name>
        <dbReference type="ChEBI" id="CHEBI:29103"/>
    </cofactor>
    <text evidence="7">Binds 1 potassium ion per subunit.</text>
</comment>
<feature type="binding site" evidence="7">
    <location>
        <position position="78"/>
    </location>
    <ligand>
        <name>(6S)-5-formyl-5,6,7,8-tetrahydrofolate</name>
        <dbReference type="ChEBI" id="CHEBI:57457"/>
    </ligand>
</feature>
<keyword evidence="7" id="KW-0479">Metal-binding</keyword>
<name>A0A4S4N7W9_9RHOB</name>
<dbReference type="NCBIfam" id="NF003661">
    <property type="entry name" value="PRK05291.1-3"/>
    <property type="match status" value="1"/>
</dbReference>
<evidence type="ECO:0000256" key="7">
    <source>
        <dbReference type="HAMAP-Rule" id="MF_00379"/>
    </source>
</evidence>
<evidence type="ECO:0000256" key="8">
    <source>
        <dbReference type="RuleBase" id="RU003313"/>
    </source>
</evidence>
<dbReference type="PANTHER" id="PTHR42714:SF2">
    <property type="entry name" value="TRNA MODIFICATION GTPASE GTPBP3, MITOCHONDRIAL"/>
    <property type="match status" value="1"/>
</dbReference>
<dbReference type="InterPro" id="IPR005225">
    <property type="entry name" value="Small_GTP-bd"/>
</dbReference>
<evidence type="ECO:0000256" key="2">
    <source>
        <dbReference type="ARBA" id="ARBA00022694"/>
    </source>
</evidence>
<dbReference type="InterPro" id="IPR018948">
    <property type="entry name" value="GTP-bd_TrmE_N"/>
</dbReference>
<dbReference type="PROSITE" id="PS51709">
    <property type="entry name" value="G_TRME"/>
    <property type="match status" value="1"/>
</dbReference>
<dbReference type="PANTHER" id="PTHR42714">
    <property type="entry name" value="TRNA MODIFICATION GTPASE GTPBP3"/>
    <property type="match status" value="1"/>
</dbReference>
<dbReference type="CDD" id="cd04164">
    <property type="entry name" value="trmE"/>
    <property type="match status" value="1"/>
</dbReference>
<dbReference type="GO" id="GO:0046872">
    <property type="term" value="F:metal ion binding"/>
    <property type="evidence" value="ECO:0007669"/>
    <property type="project" value="UniProtKB-KW"/>
</dbReference>
<dbReference type="InterPro" id="IPR004520">
    <property type="entry name" value="GTPase_MnmE"/>
</dbReference>
<dbReference type="Pfam" id="PF01926">
    <property type="entry name" value="MMR_HSR1"/>
    <property type="match status" value="1"/>
</dbReference>
<dbReference type="AlphaFoldDB" id="A0A4S4N7W9"/>
<protein>
    <recommendedName>
        <fullName evidence="7">tRNA modification GTPase MnmE</fullName>
        <ecNumber evidence="7">3.6.-.-</ecNumber>
    </recommendedName>
</protein>
<evidence type="ECO:0000256" key="6">
    <source>
        <dbReference type="ARBA" id="ARBA00023134"/>
    </source>
</evidence>
<dbReference type="InterPro" id="IPR006073">
    <property type="entry name" value="GTP-bd"/>
</dbReference>
<gene>
    <name evidence="7 10" type="primary">mnmE</name>
    <name evidence="7" type="synonym">trmE</name>
    <name evidence="10" type="ORF">E4Z66_16855</name>
</gene>
<feature type="binding site" evidence="7">
    <location>
        <position position="118"/>
    </location>
    <ligand>
        <name>(6S)-5-formyl-5,6,7,8-tetrahydrofolate</name>
        <dbReference type="ChEBI" id="CHEBI:57457"/>
    </ligand>
</feature>
<dbReference type="GO" id="GO:0002098">
    <property type="term" value="P:tRNA wobble uridine modification"/>
    <property type="evidence" value="ECO:0007669"/>
    <property type="project" value="TreeGrafter"/>
</dbReference>
<keyword evidence="4 7" id="KW-0378">Hydrolase</keyword>
<comment type="subunit">
    <text evidence="7">Homodimer. Heterotetramer of two MnmE and two MnmG subunits.</text>
</comment>
<dbReference type="Proteomes" id="UP000306602">
    <property type="component" value="Unassembled WGS sequence"/>
</dbReference>
<feature type="binding site" evidence="7">
    <location>
        <position position="429"/>
    </location>
    <ligand>
        <name>(6S)-5-formyl-5,6,7,8-tetrahydrofolate</name>
        <dbReference type="ChEBI" id="CHEBI:57457"/>
    </ligand>
</feature>
<comment type="caution">
    <text evidence="10">The sequence shown here is derived from an EMBL/GenBank/DDBJ whole genome shotgun (WGS) entry which is preliminary data.</text>
</comment>
<feature type="binding site" evidence="7">
    <location>
        <position position="249"/>
    </location>
    <ligand>
        <name>Mg(2+)</name>
        <dbReference type="ChEBI" id="CHEBI:18420"/>
    </ligand>
</feature>
<feature type="binding site" evidence="7">
    <location>
        <position position="20"/>
    </location>
    <ligand>
        <name>(6S)-5-formyl-5,6,7,8-tetrahydrofolate</name>
        <dbReference type="ChEBI" id="CHEBI:57457"/>
    </ligand>
</feature>
<dbReference type="GO" id="GO:0003924">
    <property type="term" value="F:GTPase activity"/>
    <property type="evidence" value="ECO:0007669"/>
    <property type="project" value="UniProtKB-UniRule"/>
</dbReference>
<accession>A0A4S4N7W9</accession>
<keyword evidence="7" id="KW-0460">Magnesium</keyword>
<dbReference type="Gene3D" id="3.40.50.300">
    <property type="entry name" value="P-loop containing nucleotide triphosphate hydrolases"/>
    <property type="match status" value="1"/>
</dbReference>
<dbReference type="Pfam" id="PF12631">
    <property type="entry name" value="MnmE_helical"/>
    <property type="match status" value="1"/>
</dbReference>
<reference evidence="10 11" key="1">
    <citation type="submission" date="2019-04" db="EMBL/GenBank/DDBJ databases">
        <title>Shimia ponticola sp. nov., isolated from seawater.</title>
        <authorList>
            <person name="Kim Y.-O."/>
            <person name="Yoon J.-H."/>
        </authorList>
    </citation>
    <scope>NUCLEOTIDE SEQUENCE [LARGE SCALE GENOMIC DNA]</scope>
    <source>
        <strain evidence="10 11">MYP11</strain>
    </source>
</reference>
<feature type="binding site" evidence="7">
    <location>
        <begin position="243"/>
        <end position="249"/>
    </location>
    <ligand>
        <name>GTP</name>
        <dbReference type="ChEBI" id="CHEBI:37565"/>
    </ligand>
</feature>
<dbReference type="FunFam" id="3.30.1360.120:FF:000007">
    <property type="entry name" value="tRNA modification GTPase GTPBP3, mitochondrial"/>
    <property type="match status" value="1"/>
</dbReference>
<proteinExistence type="inferred from homology"/>
<dbReference type="InterPro" id="IPR027266">
    <property type="entry name" value="TrmE/GcvT-like"/>
</dbReference>
<comment type="subcellular location">
    <subcellularLocation>
        <location evidence="7">Cytoplasm</location>
    </subcellularLocation>
</comment>
<evidence type="ECO:0000313" key="10">
    <source>
        <dbReference type="EMBL" id="THH34645.1"/>
    </source>
</evidence>
<evidence type="ECO:0000313" key="11">
    <source>
        <dbReference type="Proteomes" id="UP000306602"/>
    </source>
</evidence>